<evidence type="ECO:0000313" key="3">
    <source>
        <dbReference type="Proteomes" id="UP000327085"/>
    </source>
</evidence>
<dbReference type="OMA" id="MENQMAG"/>
<evidence type="ECO:0000256" key="1">
    <source>
        <dbReference type="RuleBase" id="RU367018"/>
    </source>
</evidence>
<dbReference type="PANTHER" id="PTHR31669">
    <property type="entry name" value="PROTEIN FAR1-RELATED SEQUENCE 10-RELATED"/>
    <property type="match status" value="1"/>
</dbReference>
<sequence length="145" mass="17213">STEEFDSKWMKIVEKSESQDNYWLRSLYEIRSSWVPAYVNHVFSTGMTSSQRVESCHAFFKRYVSKNNSLTDFITRLSRALVRQRHQELSADHIDKNEKPVLKLPLEMENQMAGTYTRKIFYEFQDELWCSLLYMVGLTSETANY</sequence>
<dbReference type="GO" id="GO:0005634">
    <property type="term" value="C:nucleus"/>
    <property type="evidence" value="ECO:0007669"/>
    <property type="project" value="UniProtKB-SubCell"/>
</dbReference>
<keyword evidence="1" id="KW-0539">Nucleus</keyword>
<reference evidence="3" key="1">
    <citation type="journal article" date="2020" name="Plant J.">
        <title>Transposons played a major role in the diversification between the closely related almond and peach genomes: results from the almond genome sequence.</title>
        <authorList>
            <person name="Alioto T."/>
            <person name="Alexiou K.G."/>
            <person name="Bardil A."/>
            <person name="Barteri F."/>
            <person name="Castanera R."/>
            <person name="Cruz F."/>
            <person name="Dhingra A."/>
            <person name="Duval H."/>
            <person name="Fernandez I Marti A."/>
            <person name="Frias L."/>
            <person name="Galan B."/>
            <person name="Garcia J.L."/>
            <person name="Howad W."/>
            <person name="Gomez-Garrido J."/>
            <person name="Gut M."/>
            <person name="Julca I."/>
            <person name="Morata J."/>
            <person name="Puigdomenech P."/>
            <person name="Ribeca P."/>
            <person name="Rubio Cabetas M.J."/>
            <person name="Vlasova A."/>
            <person name="Wirthensohn M."/>
            <person name="Garcia-Mas J."/>
            <person name="Gabaldon T."/>
            <person name="Casacuberta J.M."/>
            <person name="Arus P."/>
        </authorList>
    </citation>
    <scope>NUCLEOTIDE SEQUENCE [LARGE SCALE GENOMIC DNA]</scope>
    <source>
        <strain evidence="3">cv. Texas</strain>
    </source>
</reference>
<organism evidence="2 3">
    <name type="scientific">Prunus dulcis</name>
    <name type="common">Almond</name>
    <name type="synonym">Amygdalus dulcis</name>
    <dbReference type="NCBI Taxonomy" id="3755"/>
    <lineage>
        <taxon>Eukaryota</taxon>
        <taxon>Viridiplantae</taxon>
        <taxon>Streptophyta</taxon>
        <taxon>Embryophyta</taxon>
        <taxon>Tracheophyta</taxon>
        <taxon>Spermatophyta</taxon>
        <taxon>Magnoliopsida</taxon>
        <taxon>eudicotyledons</taxon>
        <taxon>Gunneridae</taxon>
        <taxon>Pentapetalae</taxon>
        <taxon>rosids</taxon>
        <taxon>fabids</taxon>
        <taxon>Rosales</taxon>
        <taxon>Rosaceae</taxon>
        <taxon>Amygdaloideae</taxon>
        <taxon>Amygdaleae</taxon>
        <taxon>Prunus</taxon>
    </lineage>
</organism>
<dbReference type="Gramene" id="VVA36799">
    <property type="protein sequence ID" value="VVA36799"/>
    <property type="gene ID" value="Prudul26B017796"/>
</dbReference>
<dbReference type="AlphaFoldDB" id="A0A5E4GAI5"/>
<keyword evidence="1" id="KW-0862">Zinc</keyword>
<dbReference type="EMBL" id="CABIKO010000479">
    <property type="protein sequence ID" value="VVA36799.1"/>
    <property type="molecule type" value="Genomic_DNA"/>
</dbReference>
<dbReference type="InterPro" id="IPR031052">
    <property type="entry name" value="FHY3/FAR1"/>
</dbReference>
<comment type="function">
    <text evidence="1">Putative transcription activator involved in regulating light control of development.</text>
</comment>
<dbReference type="InParanoid" id="A0A5E4GAI5"/>
<proteinExistence type="inferred from homology"/>
<dbReference type="GO" id="GO:0008270">
    <property type="term" value="F:zinc ion binding"/>
    <property type="evidence" value="ECO:0007669"/>
    <property type="project" value="UniProtKB-UniRule"/>
</dbReference>
<keyword evidence="1" id="KW-0479">Metal-binding</keyword>
<protein>
    <recommendedName>
        <fullName evidence="1">Protein FAR1-RELATED SEQUENCE</fullName>
    </recommendedName>
</protein>
<comment type="similarity">
    <text evidence="1">Belongs to the FHY3/FAR1 family.</text>
</comment>
<comment type="subcellular location">
    <subcellularLocation>
        <location evidence="1">Nucleus</location>
    </subcellularLocation>
</comment>
<name>A0A5E4GAI5_PRUDU</name>
<gene>
    <name evidence="2" type="ORF">ALMOND_2B017796</name>
</gene>
<dbReference type="Proteomes" id="UP000327085">
    <property type="component" value="Chromosome 1"/>
</dbReference>
<accession>A0A5E4GAI5</accession>
<keyword evidence="1" id="KW-0863">Zinc-finger</keyword>
<evidence type="ECO:0000313" key="2">
    <source>
        <dbReference type="EMBL" id="VVA36799.1"/>
    </source>
</evidence>
<dbReference type="PANTHER" id="PTHR31669:SF302">
    <property type="entry name" value="PROTEIN FAR1-RELATED SEQUENCE"/>
    <property type="match status" value="1"/>
</dbReference>
<feature type="non-terminal residue" evidence="2">
    <location>
        <position position="145"/>
    </location>
</feature>
<feature type="non-terminal residue" evidence="2">
    <location>
        <position position="1"/>
    </location>
</feature>
<dbReference type="GO" id="GO:0006355">
    <property type="term" value="P:regulation of DNA-templated transcription"/>
    <property type="evidence" value="ECO:0007669"/>
    <property type="project" value="UniProtKB-UniRule"/>
</dbReference>